<feature type="chain" id="PRO_5002813911" evidence="1">
    <location>
        <begin position="24"/>
        <end position="95"/>
    </location>
</feature>
<dbReference type="HOGENOM" id="CLU_2485626_0_0_1"/>
<gene>
    <name evidence="2" type="primary">Dmoj\GI11349</name>
    <name evidence="2" type="ORF">Dmoj_GI11349</name>
</gene>
<feature type="signal peptide" evidence="1">
    <location>
        <begin position="1"/>
        <end position="23"/>
    </location>
</feature>
<reference evidence="2 3" key="1">
    <citation type="journal article" date="2007" name="Nature">
        <title>Evolution of genes and genomes on the Drosophila phylogeny.</title>
        <authorList>
            <consortium name="Drosophila 12 Genomes Consortium"/>
            <person name="Clark A.G."/>
            <person name="Eisen M.B."/>
            <person name="Smith D.R."/>
            <person name="Bergman C.M."/>
            <person name="Oliver B."/>
            <person name="Markow T.A."/>
            <person name="Kaufman T.C."/>
            <person name="Kellis M."/>
            <person name="Gelbart W."/>
            <person name="Iyer V.N."/>
            <person name="Pollard D.A."/>
            <person name="Sackton T.B."/>
            <person name="Larracuente A.M."/>
            <person name="Singh N.D."/>
            <person name="Abad J.P."/>
            <person name="Abt D.N."/>
            <person name="Adryan B."/>
            <person name="Aguade M."/>
            <person name="Akashi H."/>
            <person name="Anderson W.W."/>
            <person name="Aquadro C.F."/>
            <person name="Ardell D.H."/>
            <person name="Arguello R."/>
            <person name="Artieri C.G."/>
            <person name="Barbash D.A."/>
            <person name="Barker D."/>
            <person name="Barsanti P."/>
            <person name="Batterham P."/>
            <person name="Batzoglou S."/>
            <person name="Begun D."/>
            <person name="Bhutkar A."/>
            <person name="Blanco E."/>
            <person name="Bosak S.A."/>
            <person name="Bradley R.K."/>
            <person name="Brand A.D."/>
            <person name="Brent M.R."/>
            <person name="Brooks A.N."/>
            <person name="Brown R.H."/>
            <person name="Butlin R.K."/>
            <person name="Caggese C."/>
            <person name="Calvi B.R."/>
            <person name="Bernardo de Carvalho A."/>
            <person name="Caspi A."/>
            <person name="Castrezana S."/>
            <person name="Celniker S.E."/>
            <person name="Chang J.L."/>
            <person name="Chapple C."/>
            <person name="Chatterji S."/>
            <person name="Chinwalla A."/>
            <person name="Civetta A."/>
            <person name="Clifton S.W."/>
            <person name="Comeron J.M."/>
            <person name="Costello J.C."/>
            <person name="Coyne J.A."/>
            <person name="Daub J."/>
            <person name="David R.G."/>
            <person name="Delcher A.L."/>
            <person name="Delehaunty K."/>
            <person name="Do C.B."/>
            <person name="Ebling H."/>
            <person name="Edwards K."/>
            <person name="Eickbush T."/>
            <person name="Evans J.D."/>
            <person name="Filipski A."/>
            <person name="Findeiss S."/>
            <person name="Freyhult E."/>
            <person name="Fulton L."/>
            <person name="Fulton R."/>
            <person name="Garcia A.C."/>
            <person name="Gardiner A."/>
            <person name="Garfield D.A."/>
            <person name="Garvin B.E."/>
            <person name="Gibson G."/>
            <person name="Gilbert D."/>
            <person name="Gnerre S."/>
            <person name="Godfrey J."/>
            <person name="Good R."/>
            <person name="Gotea V."/>
            <person name="Gravely B."/>
            <person name="Greenberg A.J."/>
            <person name="Griffiths-Jones S."/>
            <person name="Gross S."/>
            <person name="Guigo R."/>
            <person name="Gustafson E.A."/>
            <person name="Haerty W."/>
            <person name="Hahn M.W."/>
            <person name="Halligan D.L."/>
            <person name="Halpern A.L."/>
            <person name="Halter G.M."/>
            <person name="Han M.V."/>
            <person name="Heger A."/>
            <person name="Hillier L."/>
            <person name="Hinrichs A.S."/>
            <person name="Holmes I."/>
            <person name="Hoskins R.A."/>
            <person name="Hubisz M.J."/>
            <person name="Hultmark D."/>
            <person name="Huntley M.A."/>
            <person name="Jaffe D.B."/>
            <person name="Jagadeeshan S."/>
            <person name="Jeck W.R."/>
            <person name="Johnson J."/>
            <person name="Jones C.D."/>
            <person name="Jordan W.C."/>
            <person name="Karpen G.H."/>
            <person name="Kataoka E."/>
            <person name="Keightley P.D."/>
            <person name="Kheradpour P."/>
            <person name="Kirkness E.F."/>
            <person name="Koerich L.B."/>
            <person name="Kristiansen K."/>
            <person name="Kudrna D."/>
            <person name="Kulathinal R.J."/>
            <person name="Kumar S."/>
            <person name="Kwok R."/>
            <person name="Lander E."/>
            <person name="Langley C.H."/>
            <person name="Lapoint R."/>
            <person name="Lazzaro B.P."/>
            <person name="Lee S.J."/>
            <person name="Levesque L."/>
            <person name="Li R."/>
            <person name="Lin C.F."/>
            <person name="Lin M.F."/>
            <person name="Lindblad-Toh K."/>
            <person name="Llopart A."/>
            <person name="Long M."/>
            <person name="Low L."/>
            <person name="Lozovsky E."/>
            <person name="Lu J."/>
            <person name="Luo M."/>
            <person name="Machado C.A."/>
            <person name="Makalowski W."/>
            <person name="Marzo M."/>
            <person name="Matsuda M."/>
            <person name="Matzkin L."/>
            <person name="McAllister B."/>
            <person name="McBride C.S."/>
            <person name="McKernan B."/>
            <person name="McKernan K."/>
            <person name="Mendez-Lago M."/>
            <person name="Minx P."/>
            <person name="Mollenhauer M.U."/>
            <person name="Montooth K."/>
            <person name="Mount S.M."/>
            <person name="Mu X."/>
            <person name="Myers E."/>
            <person name="Negre B."/>
            <person name="Newfeld S."/>
            <person name="Nielsen R."/>
            <person name="Noor M.A."/>
            <person name="O'Grady P."/>
            <person name="Pachter L."/>
            <person name="Papaceit M."/>
            <person name="Parisi M.J."/>
            <person name="Parisi M."/>
            <person name="Parts L."/>
            <person name="Pedersen J.S."/>
            <person name="Pesole G."/>
            <person name="Phillippy A.M."/>
            <person name="Ponting C.P."/>
            <person name="Pop M."/>
            <person name="Porcelli D."/>
            <person name="Powell J.R."/>
            <person name="Prohaska S."/>
            <person name="Pruitt K."/>
            <person name="Puig M."/>
            <person name="Quesneville H."/>
            <person name="Ram K.R."/>
            <person name="Rand D."/>
            <person name="Rasmussen M.D."/>
            <person name="Reed L.K."/>
            <person name="Reenan R."/>
            <person name="Reily A."/>
            <person name="Remington K.A."/>
            <person name="Rieger T.T."/>
            <person name="Ritchie M.G."/>
            <person name="Robin C."/>
            <person name="Rogers Y.H."/>
            <person name="Rohde C."/>
            <person name="Rozas J."/>
            <person name="Rubenfield M.J."/>
            <person name="Ruiz A."/>
            <person name="Russo S."/>
            <person name="Salzberg S.L."/>
            <person name="Sanchez-Gracia A."/>
            <person name="Saranga D.J."/>
            <person name="Sato H."/>
            <person name="Schaeffer S.W."/>
            <person name="Schatz M.C."/>
            <person name="Schlenke T."/>
            <person name="Schwartz R."/>
            <person name="Segarra C."/>
            <person name="Singh R.S."/>
            <person name="Sirot L."/>
            <person name="Sirota M."/>
            <person name="Sisneros N.B."/>
            <person name="Smith C.D."/>
            <person name="Smith T.F."/>
            <person name="Spieth J."/>
            <person name="Stage D.E."/>
            <person name="Stark A."/>
            <person name="Stephan W."/>
            <person name="Strausberg R.L."/>
            <person name="Strempel S."/>
            <person name="Sturgill D."/>
            <person name="Sutton G."/>
            <person name="Sutton G.G."/>
            <person name="Tao W."/>
            <person name="Teichmann S."/>
            <person name="Tobari Y.N."/>
            <person name="Tomimura Y."/>
            <person name="Tsolas J.M."/>
            <person name="Valente V.L."/>
            <person name="Venter E."/>
            <person name="Venter J.C."/>
            <person name="Vicario S."/>
            <person name="Vieira F.G."/>
            <person name="Vilella A.J."/>
            <person name="Villasante A."/>
            <person name="Walenz B."/>
            <person name="Wang J."/>
            <person name="Wasserman M."/>
            <person name="Watts T."/>
            <person name="Wilson D."/>
            <person name="Wilson R.K."/>
            <person name="Wing R.A."/>
            <person name="Wolfner M.F."/>
            <person name="Wong A."/>
            <person name="Wong G.K."/>
            <person name="Wu C.I."/>
            <person name="Wu G."/>
            <person name="Yamamoto D."/>
            <person name="Yang H.P."/>
            <person name="Yang S.P."/>
            <person name="Yorke J.A."/>
            <person name="Yoshida K."/>
            <person name="Zdobnov E."/>
            <person name="Zhang P."/>
            <person name="Zhang Y."/>
            <person name="Zimin A.V."/>
            <person name="Baldwin J."/>
            <person name="Abdouelleil A."/>
            <person name="Abdulkadir J."/>
            <person name="Abebe A."/>
            <person name="Abera B."/>
            <person name="Abreu J."/>
            <person name="Acer S.C."/>
            <person name="Aftuck L."/>
            <person name="Alexander A."/>
            <person name="An P."/>
            <person name="Anderson E."/>
            <person name="Anderson S."/>
            <person name="Arachi H."/>
            <person name="Azer M."/>
            <person name="Bachantsang P."/>
            <person name="Barry A."/>
            <person name="Bayul T."/>
            <person name="Berlin A."/>
            <person name="Bessette D."/>
            <person name="Bloom T."/>
            <person name="Blye J."/>
            <person name="Boguslavskiy L."/>
            <person name="Bonnet C."/>
            <person name="Boukhgalter B."/>
            <person name="Bourzgui I."/>
            <person name="Brown A."/>
            <person name="Cahill P."/>
            <person name="Channer S."/>
            <person name="Cheshatsang Y."/>
            <person name="Chuda L."/>
            <person name="Citroen M."/>
            <person name="Collymore A."/>
            <person name="Cooke P."/>
            <person name="Costello M."/>
            <person name="D'Aco K."/>
            <person name="Daza R."/>
            <person name="De Haan G."/>
            <person name="DeGray S."/>
            <person name="DeMaso C."/>
            <person name="Dhargay N."/>
            <person name="Dooley K."/>
            <person name="Dooley E."/>
            <person name="Doricent M."/>
            <person name="Dorje P."/>
            <person name="Dorjee K."/>
            <person name="Dupes A."/>
            <person name="Elong R."/>
            <person name="Falk J."/>
            <person name="Farina A."/>
            <person name="Faro S."/>
            <person name="Ferguson D."/>
            <person name="Fisher S."/>
            <person name="Foley C.D."/>
            <person name="Franke A."/>
            <person name="Friedrich D."/>
            <person name="Gadbois L."/>
            <person name="Gearin G."/>
            <person name="Gearin C.R."/>
            <person name="Giannoukos G."/>
            <person name="Goode T."/>
            <person name="Graham J."/>
            <person name="Grandbois E."/>
            <person name="Grewal S."/>
            <person name="Gyaltsen K."/>
            <person name="Hafez N."/>
            <person name="Hagos B."/>
            <person name="Hall J."/>
            <person name="Henson C."/>
            <person name="Hollinger A."/>
            <person name="Honan T."/>
            <person name="Huard M.D."/>
            <person name="Hughes L."/>
            <person name="Hurhula B."/>
            <person name="Husby M.E."/>
            <person name="Kamat A."/>
            <person name="Kanga B."/>
            <person name="Kashin S."/>
            <person name="Khazanovich D."/>
            <person name="Kisner P."/>
            <person name="Lance K."/>
            <person name="Lara M."/>
            <person name="Lee W."/>
            <person name="Lennon N."/>
            <person name="Letendre F."/>
            <person name="LeVine R."/>
            <person name="Lipovsky A."/>
            <person name="Liu X."/>
            <person name="Liu J."/>
            <person name="Liu S."/>
            <person name="Lokyitsang T."/>
            <person name="Lokyitsang Y."/>
            <person name="Lubonja R."/>
            <person name="Lui A."/>
            <person name="MacDonald P."/>
            <person name="Magnisalis V."/>
            <person name="Maru K."/>
            <person name="Matthews C."/>
            <person name="McCusker W."/>
            <person name="McDonough S."/>
            <person name="Mehta T."/>
            <person name="Meldrim J."/>
            <person name="Meneus L."/>
            <person name="Mihai O."/>
            <person name="Mihalev A."/>
            <person name="Mihova T."/>
            <person name="Mittelman R."/>
            <person name="Mlenga V."/>
            <person name="Montmayeur A."/>
            <person name="Mulrain L."/>
            <person name="Navidi A."/>
            <person name="Naylor J."/>
            <person name="Negash T."/>
            <person name="Nguyen T."/>
            <person name="Nguyen N."/>
            <person name="Nicol R."/>
            <person name="Norbu C."/>
            <person name="Norbu N."/>
            <person name="Novod N."/>
            <person name="O'Neill B."/>
            <person name="Osman S."/>
            <person name="Markiewicz E."/>
            <person name="Oyono O.L."/>
            <person name="Patti C."/>
            <person name="Phunkhang P."/>
            <person name="Pierre F."/>
            <person name="Priest M."/>
            <person name="Raghuraman S."/>
            <person name="Rege F."/>
            <person name="Reyes R."/>
            <person name="Rise C."/>
            <person name="Rogov P."/>
            <person name="Ross K."/>
            <person name="Ryan E."/>
            <person name="Settipalli S."/>
            <person name="Shea T."/>
            <person name="Sherpa N."/>
            <person name="Shi L."/>
            <person name="Shih D."/>
            <person name="Sparrow T."/>
            <person name="Spaulding J."/>
            <person name="Stalker J."/>
            <person name="Stange-Thomann N."/>
            <person name="Stavropoulos S."/>
            <person name="Stone C."/>
            <person name="Strader C."/>
            <person name="Tesfaye S."/>
            <person name="Thomson T."/>
            <person name="Thoulutsang Y."/>
            <person name="Thoulutsang D."/>
            <person name="Topham K."/>
            <person name="Topping I."/>
            <person name="Tsamla T."/>
            <person name="Vassiliev H."/>
            <person name="Vo A."/>
            <person name="Wangchuk T."/>
            <person name="Wangdi T."/>
            <person name="Weiand M."/>
            <person name="Wilkinson J."/>
            <person name="Wilson A."/>
            <person name="Yadav S."/>
            <person name="Young G."/>
            <person name="Yu Q."/>
            <person name="Zembek L."/>
            <person name="Zhong D."/>
            <person name="Zimmer A."/>
            <person name="Zwirko Z."/>
            <person name="Jaffe D.B."/>
            <person name="Alvarez P."/>
            <person name="Brockman W."/>
            <person name="Butler J."/>
            <person name="Chin C."/>
            <person name="Gnerre S."/>
            <person name="Grabherr M."/>
            <person name="Kleber M."/>
            <person name="Mauceli E."/>
            <person name="MacCallum I."/>
        </authorList>
    </citation>
    <scope>NUCLEOTIDE SEQUENCE [LARGE SCALE GENOMIC DNA]</scope>
    <source>
        <strain evidence="3">Tucson 15081-1352.22</strain>
    </source>
</reference>
<dbReference type="Proteomes" id="UP000009192">
    <property type="component" value="Unassembled WGS sequence"/>
</dbReference>
<dbReference type="eggNOG" id="ENOG502TF9B">
    <property type="taxonomic scope" value="Eukaryota"/>
</dbReference>
<evidence type="ECO:0000313" key="2">
    <source>
        <dbReference type="EMBL" id="EDW12149.1"/>
    </source>
</evidence>
<dbReference type="FunCoup" id="B4KGF3">
    <property type="interactions" value="18"/>
</dbReference>
<protein>
    <submittedName>
        <fullName evidence="2">Uncharacterized protein</fullName>
    </submittedName>
</protein>
<organism evidence="2 3">
    <name type="scientific">Drosophila mojavensis</name>
    <name type="common">Fruit fly</name>
    <dbReference type="NCBI Taxonomy" id="7230"/>
    <lineage>
        <taxon>Eukaryota</taxon>
        <taxon>Metazoa</taxon>
        <taxon>Ecdysozoa</taxon>
        <taxon>Arthropoda</taxon>
        <taxon>Hexapoda</taxon>
        <taxon>Insecta</taxon>
        <taxon>Pterygota</taxon>
        <taxon>Neoptera</taxon>
        <taxon>Endopterygota</taxon>
        <taxon>Diptera</taxon>
        <taxon>Brachycera</taxon>
        <taxon>Muscomorpha</taxon>
        <taxon>Ephydroidea</taxon>
        <taxon>Drosophilidae</taxon>
        <taxon>Drosophila</taxon>
    </lineage>
</organism>
<dbReference type="EMBL" id="CH933807">
    <property type="protein sequence ID" value="EDW12149.1"/>
    <property type="molecule type" value="Genomic_DNA"/>
</dbReference>
<dbReference type="PhylomeDB" id="B4KGF3"/>
<dbReference type="AlphaFoldDB" id="B4KGF3"/>
<dbReference type="KEGG" id="dmo:Dmoj_GI11349"/>
<evidence type="ECO:0000313" key="3">
    <source>
        <dbReference type="Proteomes" id="UP000009192"/>
    </source>
</evidence>
<keyword evidence="1" id="KW-0732">Signal</keyword>
<proteinExistence type="predicted"/>
<dbReference type="InParanoid" id="B4KGF3"/>
<keyword evidence="3" id="KW-1185">Reference proteome</keyword>
<sequence>MSKLKTLLLVVTLLNSGIPVAVAAAIFDPKLSSVSALYNFLEPNQDELGWTQFLPTNFYSELNQQYYMRFRRHSRLQLKDLRRARPYPFEYARYI</sequence>
<name>B4KGF3_DROMO</name>
<accession>B4KGF3</accession>
<dbReference type="OMA" id="DELGWTQ"/>
<evidence type="ECO:0000256" key="1">
    <source>
        <dbReference type="SAM" id="SignalP"/>
    </source>
</evidence>